<sequence length="429" mass="47404">MLKLPERLRRAAGNKKVRRAAKATTVIAAAALGVLLGIFLLTYNFVTIRADYTYSTARTTFGEGASRHSVVAVYQNKSETLVSVESSYKVVDGKDFLLEDYLRYDGETGKLLEDRTDELPTPQVTLEMHMSDKVYTATALGSGISGIGEYEYTVTTDFRFADTRRQEAVYLSVNGEGLKRIALQYTAGQEPVKKQVQLAGGEETEVVITPLSNDGQDFVVEYAQPQQEGWEDLYLTDLFAVSEDYAAAQPTARRLCFSDGAMRWAYHLQDAETGRLVTRLDYGGYSVAARAEKPRETTLPNPEDGQTIQLDDRELAVGPASVRLQSVYREGPYVYIKLQGESDWGPVTGLIAAEKTADDALYQKLQEGQILTAGERGLLSRGYISDFDTMTYAVRAEPGEQLTLLIDTALVQRTCPGWIEIAAARSAEQ</sequence>
<reference evidence="2" key="1">
    <citation type="submission" date="2020-08" db="EMBL/GenBank/DDBJ databases">
        <authorList>
            <person name="Liu C."/>
            <person name="Sun Q."/>
        </authorList>
    </citation>
    <scope>NUCLEOTIDE SEQUENCE</scope>
    <source>
        <strain evidence="2">NSJ-65</strain>
    </source>
</reference>
<name>A0A8J6M0Y8_9FIRM</name>
<dbReference type="AlphaFoldDB" id="A0A8J6M0Y8"/>
<evidence type="ECO:0000313" key="2">
    <source>
        <dbReference type="EMBL" id="MBC3515416.1"/>
    </source>
</evidence>
<accession>A0A8J6M0Y8</accession>
<comment type="caution">
    <text evidence="2">The sequence shown here is derived from an EMBL/GenBank/DDBJ whole genome shotgun (WGS) entry which is preliminary data.</text>
</comment>
<keyword evidence="1" id="KW-0812">Transmembrane</keyword>
<gene>
    <name evidence="2" type="ORF">H8K20_03265</name>
</gene>
<proteinExistence type="predicted"/>
<evidence type="ECO:0000256" key="1">
    <source>
        <dbReference type="SAM" id="Phobius"/>
    </source>
</evidence>
<keyword evidence="3" id="KW-1185">Reference proteome</keyword>
<evidence type="ECO:0000313" key="3">
    <source>
        <dbReference type="Proteomes" id="UP000597668"/>
    </source>
</evidence>
<protein>
    <submittedName>
        <fullName evidence="2">Uncharacterized protein</fullName>
    </submittedName>
</protein>
<keyword evidence="1" id="KW-1133">Transmembrane helix</keyword>
<dbReference type="EMBL" id="JACOGI010000001">
    <property type="protein sequence ID" value="MBC3515416.1"/>
    <property type="molecule type" value="Genomic_DNA"/>
</dbReference>
<organism evidence="2 3">
    <name type="scientific">Neobittarella massiliensis</name>
    <name type="common">ex Bilen et al. 2018</name>
    <dbReference type="NCBI Taxonomy" id="2041842"/>
    <lineage>
        <taxon>Bacteria</taxon>
        <taxon>Bacillati</taxon>
        <taxon>Bacillota</taxon>
        <taxon>Clostridia</taxon>
        <taxon>Eubacteriales</taxon>
        <taxon>Oscillospiraceae</taxon>
        <taxon>Neobittarella (ex Bilen et al. 2018)</taxon>
    </lineage>
</organism>
<feature type="transmembrane region" description="Helical" evidence="1">
    <location>
        <begin position="21"/>
        <end position="46"/>
    </location>
</feature>
<dbReference type="RefSeq" id="WP_186487466.1">
    <property type="nucleotide sequence ID" value="NZ_JACOGI010000001.1"/>
</dbReference>
<keyword evidence="1" id="KW-0472">Membrane</keyword>
<dbReference type="Proteomes" id="UP000597668">
    <property type="component" value="Unassembled WGS sequence"/>
</dbReference>